<reference evidence="2 3" key="1">
    <citation type="journal article" date="2016" name="Nat. Commun.">
        <title>Thousands of microbial genomes shed light on interconnected biogeochemical processes in an aquifer system.</title>
        <authorList>
            <person name="Anantharaman K."/>
            <person name="Brown C.T."/>
            <person name="Hug L.A."/>
            <person name="Sharon I."/>
            <person name="Castelle C.J."/>
            <person name="Probst A.J."/>
            <person name="Thomas B.C."/>
            <person name="Singh A."/>
            <person name="Wilkins M.J."/>
            <person name="Karaoz U."/>
            <person name="Brodie E.L."/>
            <person name="Williams K.H."/>
            <person name="Hubbard S.S."/>
            <person name="Banfield J.F."/>
        </authorList>
    </citation>
    <scope>NUCLEOTIDE SEQUENCE [LARGE SCALE GENOMIC DNA]</scope>
</reference>
<keyword evidence="1" id="KW-1133">Transmembrane helix</keyword>
<dbReference type="Pfam" id="PF14584">
    <property type="entry name" value="DUF4446"/>
    <property type="match status" value="1"/>
</dbReference>
<protein>
    <recommendedName>
        <fullName evidence="4">DUF4446 domain-containing protein</fullName>
    </recommendedName>
</protein>
<accession>A0A1F5JL57</accession>
<sequence length="155" mass="17701">MYSDWVGPATLGILVVWLGVLSLFFLRQSKFLKSFFPRSGERDIRKKFEEILKTIESFRGELSDLESAVEAFRNQGLQHIQRVELLRFNPYDDTGGDISFTACFLDQKGSGIVITSLHARVGTRVFGKEVICGKSKKYQLSKEEEQVIKKAMEDE</sequence>
<gene>
    <name evidence="2" type="ORF">A2867_03265</name>
</gene>
<dbReference type="EMBL" id="MFCP01000007">
    <property type="protein sequence ID" value="OGE29346.1"/>
    <property type="molecule type" value="Genomic_DNA"/>
</dbReference>
<organism evidence="2 3">
    <name type="scientific">Candidatus Daviesbacteria bacterium RIFCSPHIGHO2_01_FULL_40_11</name>
    <dbReference type="NCBI Taxonomy" id="1797762"/>
    <lineage>
        <taxon>Bacteria</taxon>
        <taxon>Candidatus Daviesiibacteriota</taxon>
    </lineage>
</organism>
<feature type="transmembrane region" description="Helical" evidence="1">
    <location>
        <begin position="6"/>
        <end position="26"/>
    </location>
</feature>
<keyword evidence="1" id="KW-0472">Membrane</keyword>
<keyword evidence="1" id="KW-0812">Transmembrane</keyword>
<dbReference type="InterPro" id="IPR027981">
    <property type="entry name" value="DUF4446"/>
</dbReference>
<name>A0A1F5JL57_9BACT</name>
<dbReference type="AlphaFoldDB" id="A0A1F5JL57"/>
<proteinExistence type="predicted"/>
<evidence type="ECO:0000313" key="2">
    <source>
        <dbReference type="EMBL" id="OGE29346.1"/>
    </source>
</evidence>
<evidence type="ECO:0000313" key="3">
    <source>
        <dbReference type="Proteomes" id="UP000177555"/>
    </source>
</evidence>
<evidence type="ECO:0000256" key="1">
    <source>
        <dbReference type="SAM" id="Phobius"/>
    </source>
</evidence>
<evidence type="ECO:0008006" key="4">
    <source>
        <dbReference type="Google" id="ProtNLM"/>
    </source>
</evidence>
<dbReference type="Proteomes" id="UP000177555">
    <property type="component" value="Unassembled WGS sequence"/>
</dbReference>
<comment type="caution">
    <text evidence="2">The sequence shown here is derived from an EMBL/GenBank/DDBJ whole genome shotgun (WGS) entry which is preliminary data.</text>
</comment>